<organism evidence="2 3">
    <name type="scientific">Ktedonobacter robiniae</name>
    <dbReference type="NCBI Taxonomy" id="2778365"/>
    <lineage>
        <taxon>Bacteria</taxon>
        <taxon>Bacillati</taxon>
        <taxon>Chloroflexota</taxon>
        <taxon>Ktedonobacteria</taxon>
        <taxon>Ktedonobacterales</taxon>
        <taxon>Ktedonobacteraceae</taxon>
        <taxon>Ktedonobacter</taxon>
    </lineage>
</organism>
<dbReference type="Proteomes" id="UP000654345">
    <property type="component" value="Unassembled WGS sequence"/>
</dbReference>
<sequence>MRAKKGKYLSQREPGTSDERDNDPAHFWAYIIAALRVHSGVASQRQLEPGETALTMLYSPQPTGVVEVASCVLRVRSDPPLAF</sequence>
<protein>
    <submittedName>
        <fullName evidence="2">Uncharacterized protein</fullName>
    </submittedName>
</protein>
<feature type="region of interest" description="Disordered" evidence="1">
    <location>
        <begin position="1"/>
        <end position="23"/>
    </location>
</feature>
<name>A0ABQ3UUD0_9CHLR</name>
<evidence type="ECO:0000313" key="3">
    <source>
        <dbReference type="Proteomes" id="UP000654345"/>
    </source>
</evidence>
<evidence type="ECO:0000313" key="2">
    <source>
        <dbReference type="EMBL" id="GHO56459.1"/>
    </source>
</evidence>
<proteinExistence type="predicted"/>
<dbReference type="RefSeq" id="WP_201372947.1">
    <property type="nucleotide sequence ID" value="NZ_BNJG01000002.1"/>
</dbReference>
<keyword evidence="3" id="KW-1185">Reference proteome</keyword>
<dbReference type="EMBL" id="BNJG01000002">
    <property type="protein sequence ID" value="GHO56459.1"/>
    <property type="molecule type" value="Genomic_DNA"/>
</dbReference>
<gene>
    <name evidence="2" type="ORF">KSB_49340</name>
</gene>
<evidence type="ECO:0000256" key="1">
    <source>
        <dbReference type="SAM" id="MobiDB-lite"/>
    </source>
</evidence>
<reference evidence="2 3" key="1">
    <citation type="journal article" date="2021" name="Int. J. Syst. Evol. Microbiol.">
        <title>Reticulibacter mediterranei gen. nov., sp. nov., within the new family Reticulibacteraceae fam. nov., and Ktedonospora formicarum gen. nov., sp. nov., Ktedonobacter robiniae sp. nov., Dictyobacter formicarum sp. nov. and Dictyobacter arantiisoli sp. nov., belonging to the class Ktedonobacteria.</title>
        <authorList>
            <person name="Yabe S."/>
            <person name="Zheng Y."/>
            <person name="Wang C.M."/>
            <person name="Sakai Y."/>
            <person name="Abe K."/>
            <person name="Yokota A."/>
            <person name="Donadio S."/>
            <person name="Cavaletti L."/>
            <person name="Monciardini P."/>
        </authorList>
    </citation>
    <scope>NUCLEOTIDE SEQUENCE [LARGE SCALE GENOMIC DNA]</scope>
    <source>
        <strain evidence="2 3">SOSP1-30</strain>
    </source>
</reference>
<accession>A0ABQ3UUD0</accession>
<comment type="caution">
    <text evidence="2">The sequence shown here is derived from an EMBL/GenBank/DDBJ whole genome shotgun (WGS) entry which is preliminary data.</text>
</comment>